<organism evidence="9">
    <name type="scientific">Candidatus Kentrum sp. LFY</name>
    <dbReference type="NCBI Taxonomy" id="2126342"/>
    <lineage>
        <taxon>Bacteria</taxon>
        <taxon>Pseudomonadati</taxon>
        <taxon>Pseudomonadota</taxon>
        <taxon>Gammaproteobacteria</taxon>
        <taxon>Candidatus Kentrum</taxon>
    </lineage>
</organism>
<dbReference type="PANTHER" id="PTHR46039">
    <property type="entry name" value="SUCROSE-PHOSPHATE SYNTHASE 3-RELATED"/>
    <property type="match status" value="1"/>
</dbReference>
<accession>A0A450UQA6</accession>
<dbReference type="SUPFAM" id="SSF53756">
    <property type="entry name" value="UDP-Glycosyltransferase/glycogen phosphorylase"/>
    <property type="match status" value="1"/>
</dbReference>
<dbReference type="AlphaFoldDB" id="A0A450UQA6"/>
<dbReference type="Pfam" id="PF00534">
    <property type="entry name" value="Glycos_transf_1"/>
    <property type="match status" value="1"/>
</dbReference>
<dbReference type="InterPro" id="IPR012821">
    <property type="entry name" value="Sucrose_P_synth_Pase-like_dom"/>
</dbReference>
<dbReference type="Pfam" id="PF13439">
    <property type="entry name" value="Glyco_transf_4"/>
    <property type="match status" value="1"/>
</dbReference>
<keyword evidence="4" id="KW-0808">Transferase</keyword>
<dbReference type="InterPro" id="IPR023214">
    <property type="entry name" value="HAD_sf"/>
</dbReference>
<evidence type="ECO:0000313" key="9">
    <source>
        <dbReference type="EMBL" id="VFJ94656.1"/>
    </source>
</evidence>
<comment type="catalytic activity">
    <reaction evidence="5">
        <text>beta-D-fructose 6-phosphate + UDP-alpha-D-glucose = sucrose 6(F)-phosphate + UDP + H(+)</text>
        <dbReference type="Rhea" id="RHEA:22172"/>
        <dbReference type="ChEBI" id="CHEBI:15378"/>
        <dbReference type="ChEBI" id="CHEBI:57634"/>
        <dbReference type="ChEBI" id="CHEBI:57723"/>
        <dbReference type="ChEBI" id="CHEBI:58223"/>
        <dbReference type="ChEBI" id="CHEBI:58885"/>
        <dbReference type="EC" id="2.4.1.14"/>
    </reaction>
</comment>
<protein>
    <recommendedName>
        <fullName evidence="2">sucrose-phosphate synthase</fullName>
        <ecNumber evidence="2">2.4.1.14</ecNumber>
    </recommendedName>
</protein>
<evidence type="ECO:0000256" key="4">
    <source>
        <dbReference type="ARBA" id="ARBA00022679"/>
    </source>
</evidence>
<evidence type="ECO:0000259" key="6">
    <source>
        <dbReference type="Pfam" id="PF00534"/>
    </source>
</evidence>
<dbReference type="InterPro" id="IPR001296">
    <property type="entry name" value="Glyco_trans_1"/>
</dbReference>
<gene>
    <name evidence="9" type="ORF">BECKLFY1418B_GA0070995_106113</name>
</gene>
<dbReference type="SUPFAM" id="SSF56784">
    <property type="entry name" value="HAD-like"/>
    <property type="match status" value="1"/>
</dbReference>
<dbReference type="InterPro" id="IPR006380">
    <property type="entry name" value="SPP-like_dom"/>
</dbReference>
<dbReference type="InterPro" id="IPR036412">
    <property type="entry name" value="HAD-like_sf"/>
</dbReference>
<evidence type="ECO:0000256" key="1">
    <source>
        <dbReference type="ARBA" id="ARBA00006530"/>
    </source>
</evidence>
<dbReference type="InterPro" id="IPR044161">
    <property type="entry name" value="SPS"/>
</dbReference>
<evidence type="ECO:0000256" key="5">
    <source>
        <dbReference type="ARBA" id="ARBA00047471"/>
    </source>
</evidence>
<dbReference type="Gene3D" id="3.90.1070.10">
    <property type="match status" value="1"/>
</dbReference>
<sequence>MEGKFCCGVTRQVHVDTCFTTRLRNLDVVRYRKMTKNTNTSDELHIALISVHGLIRGDDLELGRDPDTGGQTKYVVEVARALAAHPDVGRVDLFTRQIIDSSVSEDYAQPEESLGGEARIIRIGAGPPGYIRKEELWDYLDAFADNTLCYLREINRTPDIVHSHYADAGYVGVRIAHQLGVPLVHTGHSLGRVKRRRLLATGLTLGDIETRYHMTRRVEAEEDTLATANLVVVSTRNEIEEQYRLYDHYRPDRMSVVPPGTDLTRFYPPIGDETATPLAGEIGRFLRAPEKPMILAVSRADERKNIAALVRAYGESPELREIANLVISAGTRDDIRDLDAATRDVLTDLLLLIDQYDLYGRVAYPKQIGSEEVSLIYRLAAISKGVFVNPALTEPFGLTLIEAAASGLPIVATEDGGPMDIIGNCKNGLLIDPLDIDAIASAIWKVLREKENWQPLADNGLKGVQTYYSWQAHAENYLERLRSVLGQQEQSIESELPRRHPLLFQDRALVVDLDCSLLGEREALSAFLDLLRGKRRHVGFGIVTAHGIEFARKLLKKNRIITPDVLIAGMGTELYYAPQFFVDTAWGEHIDHQWHPRALRRILNKIPGLSLCPREEQLYFKLRYTFDADRAPSVEYITRALRQEGEPVTLFRPDPTHIEITPARASKGLAVRYFANQWGIPLEKILVAGGSTSDEDMIRGNTLGSVIANPSADGLSHLAEGERVYFSDGRYAQGILDAIDHYDFFGECRIPSITSNGALPRTDEA</sequence>
<evidence type="ECO:0000256" key="2">
    <source>
        <dbReference type="ARBA" id="ARBA00012536"/>
    </source>
</evidence>
<comment type="similarity">
    <text evidence="1">Belongs to the glycosyltransferase 1 family.</text>
</comment>
<proteinExistence type="inferred from homology"/>
<dbReference type="PANTHER" id="PTHR46039:SF5">
    <property type="entry name" value="SUCROSE-PHOSPHATE SYNTHASE 3-RELATED"/>
    <property type="match status" value="1"/>
</dbReference>
<dbReference type="EMBL" id="CAADFF010000061">
    <property type="protein sequence ID" value="VFJ94656.1"/>
    <property type="molecule type" value="Genomic_DNA"/>
</dbReference>
<evidence type="ECO:0000256" key="3">
    <source>
        <dbReference type="ARBA" id="ARBA00022676"/>
    </source>
</evidence>
<dbReference type="InterPro" id="IPR012822">
    <property type="entry name" value="SucroseP_synth_GlycoTrfase_dom"/>
</dbReference>
<feature type="domain" description="Sucrose phosphatase-like" evidence="7">
    <location>
        <begin position="507"/>
        <end position="743"/>
    </location>
</feature>
<evidence type="ECO:0000259" key="7">
    <source>
        <dbReference type="Pfam" id="PF05116"/>
    </source>
</evidence>
<feature type="domain" description="Glycosyltransferase subfamily 4-like N-terminal" evidence="8">
    <location>
        <begin position="69"/>
        <end position="265"/>
    </location>
</feature>
<dbReference type="NCBIfam" id="TIGR02471">
    <property type="entry name" value="sucr_syn_bact_C"/>
    <property type="match status" value="1"/>
</dbReference>
<dbReference type="GO" id="GO:0046524">
    <property type="term" value="F:sucrose-phosphate synthase activity"/>
    <property type="evidence" value="ECO:0007669"/>
    <property type="project" value="UniProtKB-EC"/>
</dbReference>
<evidence type="ECO:0000259" key="8">
    <source>
        <dbReference type="Pfam" id="PF13439"/>
    </source>
</evidence>
<dbReference type="Gene3D" id="3.40.50.1000">
    <property type="entry name" value="HAD superfamily/HAD-like"/>
    <property type="match status" value="1"/>
</dbReference>
<keyword evidence="3" id="KW-0328">Glycosyltransferase</keyword>
<dbReference type="InterPro" id="IPR028098">
    <property type="entry name" value="Glyco_trans_4-like_N"/>
</dbReference>
<dbReference type="CDD" id="cd03800">
    <property type="entry name" value="GT4_sucrose_synthase"/>
    <property type="match status" value="1"/>
</dbReference>
<name>A0A450UQA6_9GAMM</name>
<dbReference type="EC" id="2.4.1.14" evidence="2"/>
<reference evidence="9" key="1">
    <citation type="submission" date="2019-02" db="EMBL/GenBank/DDBJ databases">
        <authorList>
            <person name="Gruber-Vodicka R. H."/>
            <person name="Seah K. B. B."/>
        </authorList>
    </citation>
    <scope>NUCLEOTIDE SEQUENCE</scope>
    <source>
        <strain evidence="9">BECK_M7</strain>
    </source>
</reference>
<feature type="domain" description="Glycosyl transferase family 1" evidence="6">
    <location>
        <begin position="288"/>
        <end position="458"/>
    </location>
</feature>
<dbReference type="Gene3D" id="3.40.50.2000">
    <property type="entry name" value="Glycogen Phosphorylase B"/>
    <property type="match status" value="2"/>
</dbReference>
<dbReference type="Pfam" id="PF05116">
    <property type="entry name" value="S6PP"/>
    <property type="match status" value="1"/>
</dbReference>
<dbReference type="NCBIfam" id="TIGR02472">
    <property type="entry name" value="sucr_P_syn_N"/>
    <property type="match status" value="1"/>
</dbReference>